<organism evidence="1 2">
    <name type="scientific">Nocardia aurantia</name>
    <dbReference type="NCBI Taxonomy" id="2585199"/>
    <lineage>
        <taxon>Bacteria</taxon>
        <taxon>Bacillati</taxon>
        <taxon>Actinomycetota</taxon>
        <taxon>Actinomycetes</taxon>
        <taxon>Mycobacteriales</taxon>
        <taxon>Nocardiaceae</taxon>
        <taxon>Nocardia</taxon>
    </lineage>
</organism>
<dbReference type="OrthoDB" id="9809549at2"/>
<dbReference type="Gene3D" id="3.40.50.1820">
    <property type="entry name" value="alpha/beta hydrolase"/>
    <property type="match status" value="1"/>
</dbReference>
<reference evidence="1 2" key="1">
    <citation type="submission" date="2019-10" db="EMBL/GenBank/DDBJ databases">
        <title>Nocardia macrotermitis sp. nov. and Nocardia aurantia sp. nov., isolated from the gut of fungus growing-termite Macrotermes natalensis.</title>
        <authorList>
            <person name="Benndorf R."/>
            <person name="Schwitalla J."/>
            <person name="Martin K."/>
            <person name="De Beer W."/>
            <person name="Kaster A.-K."/>
            <person name="Vollmers J."/>
            <person name="Poulsen M."/>
            <person name="Beemelmanns C."/>
        </authorList>
    </citation>
    <scope>NUCLEOTIDE SEQUENCE [LARGE SCALE GENOMIC DNA]</scope>
    <source>
        <strain evidence="1 2">RB56</strain>
    </source>
</reference>
<dbReference type="GO" id="GO:0106435">
    <property type="term" value="F:carboxylesterase activity"/>
    <property type="evidence" value="ECO:0007669"/>
    <property type="project" value="UniProtKB-EC"/>
</dbReference>
<gene>
    <name evidence="1" type="primary">estD_1</name>
    <name evidence="1" type="ORF">NRB56_38650</name>
</gene>
<comment type="caution">
    <text evidence="1">The sequence shown here is derived from an EMBL/GenBank/DDBJ whole genome shotgun (WGS) entry which is preliminary data.</text>
</comment>
<dbReference type="EMBL" id="WEGI01000008">
    <property type="protein sequence ID" value="MQY28282.1"/>
    <property type="molecule type" value="Genomic_DNA"/>
</dbReference>
<evidence type="ECO:0000313" key="1">
    <source>
        <dbReference type="EMBL" id="MQY28282.1"/>
    </source>
</evidence>
<dbReference type="InterPro" id="IPR053145">
    <property type="entry name" value="AB_hydrolase_Est10"/>
</dbReference>
<keyword evidence="1" id="KW-0378">Hydrolase</keyword>
<sequence>MATDPTAVAESAVALLRAQRFDDLERMFAPRLRAVVSAQTVAVAWTGELARVGEVRETAAGVTEPSPEGLVRVRIPLTCARGGLTAVFAVDATGALHGFRLAPAAGDDWTPPPYGRGKHTEHEVTLGEAPRAVPGTLTLPRGRGPHPAVVLLASGPTDRDATTGPNKPFKDLAHGLATRGIAVLRFDKLTLVHGEVAAEPGFTMTEEYLPHAISAVHHLRHHPAVDPARVFVAGHSGGGKAAPRVAAAEPAVAGVAILAGDTVPLPRAAVRVARYLAELDPGENATATIETLSAQAAATANPALSPHTPTTDLLFGWPASYWLDLRAYDPVATAATLNRPILIVQGGRDYQVTVTDDLPRWQTGLAQHPGTTFRIHDALDHMLFFGTGPSTPADYQRPHHVDESVITDIADWIAPTPRRNPLIRLLPGRSR</sequence>
<dbReference type="RefSeq" id="WP_153344116.1">
    <property type="nucleotide sequence ID" value="NZ_WEGI01000008.1"/>
</dbReference>
<dbReference type="AlphaFoldDB" id="A0A7K0DSC6"/>
<name>A0A7K0DSC6_9NOCA</name>
<evidence type="ECO:0000313" key="2">
    <source>
        <dbReference type="Proteomes" id="UP000431401"/>
    </source>
</evidence>
<dbReference type="SUPFAM" id="SSF53474">
    <property type="entry name" value="alpha/beta-Hydrolases"/>
    <property type="match status" value="1"/>
</dbReference>
<protein>
    <submittedName>
        <fullName evidence="1">Esterase EstD</fullName>
        <ecNumber evidence="1">3.1.1.1</ecNumber>
    </submittedName>
</protein>
<dbReference type="EC" id="3.1.1.1" evidence="1"/>
<accession>A0A7K0DSC6</accession>
<dbReference type="PANTHER" id="PTHR43265">
    <property type="entry name" value="ESTERASE ESTD"/>
    <property type="match status" value="1"/>
</dbReference>
<dbReference type="PANTHER" id="PTHR43265:SF1">
    <property type="entry name" value="ESTERASE ESTD"/>
    <property type="match status" value="1"/>
</dbReference>
<dbReference type="Proteomes" id="UP000431401">
    <property type="component" value="Unassembled WGS sequence"/>
</dbReference>
<dbReference type="InterPro" id="IPR029058">
    <property type="entry name" value="AB_hydrolase_fold"/>
</dbReference>
<proteinExistence type="predicted"/>
<keyword evidence="2" id="KW-1185">Reference proteome</keyword>